<dbReference type="Pfam" id="PF13442">
    <property type="entry name" value="Cytochrome_CBB3"/>
    <property type="match status" value="2"/>
</dbReference>
<dbReference type="RefSeq" id="WP_246302039.1">
    <property type="nucleotide sequence ID" value="NZ_JACCCW010000002.1"/>
</dbReference>
<dbReference type="GO" id="GO:0020037">
    <property type="term" value="F:heme binding"/>
    <property type="evidence" value="ECO:0007669"/>
    <property type="project" value="InterPro"/>
</dbReference>
<keyword evidence="3 6" id="KW-0479">Metal-binding</keyword>
<dbReference type="PANTHER" id="PTHR37823">
    <property type="entry name" value="CYTOCHROME C-553-LIKE"/>
    <property type="match status" value="1"/>
</dbReference>
<keyword evidence="1" id="KW-0813">Transport</keyword>
<keyword evidence="5 6" id="KW-0408">Iron</keyword>
<feature type="domain" description="Cytochrome c" evidence="7">
    <location>
        <begin position="244"/>
        <end position="368"/>
    </location>
</feature>
<gene>
    <name evidence="8" type="ORF">HDF17_003438</name>
</gene>
<dbReference type="Proteomes" id="UP000589520">
    <property type="component" value="Unassembled WGS sequence"/>
</dbReference>
<protein>
    <submittedName>
        <fullName evidence="8">Cbb3-type cytochrome c oxidase subunit III</fullName>
    </submittedName>
</protein>
<keyword evidence="9" id="KW-1185">Reference proteome</keyword>
<evidence type="ECO:0000259" key="7">
    <source>
        <dbReference type="PROSITE" id="PS51007"/>
    </source>
</evidence>
<evidence type="ECO:0000256" key="5">
    <source>
        <dbReference type="ARBA" id="ARBA00023004"/>
    </source>
</evidence>
<dbReference type="PANTHER" id="PTHR37823:SF4">
    <property type="entry name" value="MENAQUINOL-CYTOCHROME C REDUCTASE CYTOCHROME B_C SUBUNIT"/>
    <property type="match status" value="1"/>
</dbReference>
<feature type="domain" description="Cytochrome c" evidence="7">
    <location>
        <begin position="49"/>
        <end position="125"/>
    </location>
</feature>
<evidence type="ECO:0000256" key="2">
    <source>
        <dbReference type="ARBA" id="ARBA00022617"/>
    </source>
</evidence>
<comment type="caution">
    <text evidence="8">The sequence shown here is derived from an EMBL/GenBank/DDBJ whole genome shotgun (WGS) entry which is preliminary data.</text>
</comment>
<accession>A0A7Y9TUR6</accession>
<evidence type="ECO:0000313" key="8">
    <source>
        <dbReference type="EMBL" id="NYF81118.1"/>
    </source>
</evidence>
<keyword evidence="4" id="KW-0249">Electron transport</keyword>
<feature type="domain" description="Cytochrome c" evidence="7">
    <location>
        <begin position="144"/>
        <end position="223"/>
    </location>
</feature>
<name>A0A7Y9TUR6_9BACT</name>
<proteinExistence type="predicted"/>
<evidence type="ECO:0000313" key="9">
    <source>
        <dbReference type="Proteomes" id="UP000589520"/>
    </source>
</evidence>
<dbReference type="GO" id="GO:0046872">
    <property type="term" value="F:metal ion binding"/>
    <property type="evidence" value="ECO:0007669"/>
    <property type="project" value="UniProtKB-KW"/>
</dbReference>
<dbReference type="EMBL" id="JACCCW010000002">
    <property type="protein sequence ID" value="NYF81118.1"/>
    <property type="molecule type" value="Genomic_DNA"/>
</dbReference>
<dbReference type="Gene3D" id="1.10.760.10">
    <property type="entry name" value="Cytochrome c-like domain"/>
    <property type="match status" value="3"/>
</dbReference>
<dbReference type="InterPro" id="IPR051811">
    <property type="entry name" value="Cytochrome_c550/c551-like"/>
</dbReference>
<reference evidence="8 9" key="1">
    <citation type="submission" date="2020-07" db="EMBL/GenBank/DDBJ databases">
        <title>Genomic Encyclopedia of Type Strains, Phase IV (KMG-V): Genome sequencing to study the core and pangenomes of soil and plant-associated prokaryotes.</title>
        <authorList>
            <person name="Whitman W."/>
        </authorList>
    </citation>
    <scope>NUCLEOTIDE SEQUENCE [LARGE SCALE GENOMIC DNA]</scope>
    <source>
        <strain evidence="8 9">X4EP2</strain>
    </source>
</reference>
<dbReference type="InterPro" id="IPR036909">
    <property type="entry name" value="Cyt_c-like_dom_sf"/>
</dbReference>
<evidence type="ECO:0000256" key="3">
    <source>
        <dbReference type="ARBA" id="ARBA00022723"/>
    </source>
</evidence>
<keyword evidence="2 6" id="KW-0349">Heme</keyword>
<dbReference type="PROSITE" id="PS51007">
    <property type="entry name" value="CYTC"/>
    <property type="match status" value="3"/>
</dbReference>
<dbReference type="InterPro" id="IPR009056">
    <property type="entry name" value="Cyt_c-like_dom"/>
</dbReference>
<dbReference type="GO" id="GO:0009055">
    <property type="term" value="F:electron transfer activity"/>
    <property type="evidence" value="ECO:0007669"/>
    <property type="project" value="InterPro"/>
</dbReference>
<evidence type="ECO:0000256" key="1">
    <source>
        <dbReference type="ARBA" id="ARBA00022448"/>
    </source>
</evidence>
<dbReference type="AlphaFoldDB" id="A0A7Y9TUR6"/>
<dbReference type="SUPFAM" id="SSF46626">
    <property type="entry name" value="Cytochrome c"/>
    <property type="match status" value="3"/>
</dbReference>
<sequence>MKRFRVLVLFAAVGLIAYQGREIPTYAASNGIAAVGSVAMPAQTSTVPTADSEGAAAYASHCAICHGEQREGILPGFPPLLGISHQKTNQQIADLIHTGKGRMPGFPSLPLKEVTSLVRYLASGEMPITSNNTGTASAGVHQSGLAEIGGPLFQQNCAFCHGRDTQGGETGPDLTRSKLVLADVNGDKISEVVRNGRPEKKMPAFNFSNQEILSLAAFIHAQEARAVSQKGSRKGVDIADLQTGNVAAGKKYFNGAGGCAKCHTPTGDLAGIATRYEGLQLEERMLYPRDAKSRLTVTLPSGESVTGILAYRDEFTVGLRDNNGIYRSWLVSNVKYSVDAPVNAHVDLFSKYTDADIHNLMAYIQTLR</sequence>
<organism evidence="8 9">
    <name type="scientific">Granulicella arctica</name>
    <dbReference type="NCBI Taxonomy" id="940613"/>
    <lineage>
        <taxon>Bacteria</taxon>
        <taxon>Pseudomonadati</taxon>
        <taxon>Acidobacteriota</taxon>
        <taxon>Terriglobia</taxon>
        <taxon>Terriglobales</taxon>
        <taxon>Acidobacteriaceae</taxon>
        <taxon>Granulicella</taxon>
    </lineage>
</organism>
<evidence type="ECO:0000256" key="4">
    <source>
        <dbReference type="ARBA" id="ARBA00022982"/>
    </source>
</evidence>
<evidence type="ECO:0000256" key="6">
    <source>
        <dbReference type="PROSITE-ProRule" id="PRU00433"/>
    </source>
</evidence>